<sequence length="236" mass="26457">MLLLACHIRGVWLALLYLVTVVTSAPAISDWRDRILSYPFLEAKLQWGPHQAIADYRKIEHAMTNPVVTYVKGYNEEAWEPVFEAFSSVFHVYSAAQVADDKRTVISLTAALRNTDINNAETFVNHVWKTLIPSEREAVPDSVPDHIFADWPALNWVSPQTDDQYVNLICFMTLSNLVDPSEPVVSVPEYWGTIRRVPSTITRLGSLITKGHLPGFFGATAIAFLRSIGAPSLYII</sequence>
<reference evidence="3" key="1">
    <citation type="journal article" date="2018" name="Nat. Microbiol.">
        <title>Leveraging single-cell genomics to expand the fungal tree of life.</title>
        <authorList>
            <person name="Ahrendt S.R."/>
            <person name="Quandt C.A."/>
            <person name="Ciobanu D."/>
            <person name="Clum A."/>
            <person name="Salamov A."/>
            <person name="Andreopoulos B."/>
            <person name="Cheng J.F."/>
            <person name="Woyke T."/>
            <person name="Pelin A."/>
            <person name="Henrissat B."/>
            <person name="Reynolds N.K."/>
            <person name="Benny G.L."/>
            <person name="Smith M.E."/>
            <person name="James T.Y."/>
            <person name="Grigoriev I.V."/>
        </authorList>
    </citation>
    <scope>NUCLEOTIDE SEQUENCE [LARGE SCALE GENOMIC DNA]</scope>
    <source>
        <strain evidence="3">ATCC 52028</strain>
    </source>
</reference>
<keyword evidence="3" id="KW-1185">Reference proteome</keyword>
<gene>
    <name evidence="2" type="ORF">CXG81DRAFT_19365</name>
</gene>
<name>A0A4P9X6Q3_9FUNG</name>
<evidence type="ECO:0000313" key="2">
    <source>
        <dbReference type="EMBL" id="RKP00710.1"/>
    </source>
</evidence>
<feature type="signal peptide" evidence="1">
    <location>
        <begin position="1"/>
        <end position="24"/>
    </location>
</feature>
<feature type="chain" id="PRO_5020408640" evidence="1">
    <location>
        <begin position="25"/>
        <end position="236"/>
    </location>
</feature>
<dbReference type="Proteomes" id="UP000274922">
    <property type="component" value="Unassembled WGS sequence"/>
</dbReference>
<dbReference type="AlphaFoldDB" id="A0A4P9X6Q3"/>
<evidence type="ECO:0000313" key="3">
    <source>
        <dbReference type="Proteomes" id="UP000274922"/>
    </source>
</evidence>
<organism evidence="2 3">
    <name type="scientific">Caulochytrium protostelioides</name>
    <dbReference type="NCBI Taxonomy" id="1555241"/>
    <lineage>
        <taxon>Eukaryota</taxon>
        <taxon>Fungi</taxon>
        <taxon>Fungi incertae sedis</taxon>
        <taxon>Chytridiomycota</taxon>
        <taxon>Chytridiomycota incertae sedis</taxon>
        <taxon>Chytridiomycetes</taxon>
        <taxon>Caulochytriales</taxon>
        <taxon>Caulochytriaceae</taxon>
        <taxon>Caulochytrium</taxon>
    </lineage>
</organism>
<keyword evidence="1" id="KW-0732">Signal</keyword>
<accession>A0A4P9X6Q3</accession>
<dbReference type="EMBL" id="ML014202">
    <property type="protein sequence ID" value="RKP00710.1"/>
    <property type="molecule type" value="Genomic_DNA"/>
</dbReference>
<evidence type="ECO:0000256" key="1">
    <source>
        <dbReference type="SAM" id="SignalP"/>
    </source>
</evidence>
<proteinExistence type="predicted"/>
<protein>
    <submittedName>
        <fullName evidence="2">Uncharacterized protein</fullName>
    </submittedName>
</protein>